<dbReference type="InterPro" id="IPR025295">
    <property type="entry name" value="eCIS_core_dom"/>
</dbReference>
<evidence type="ECO:0000259" key="2">
    <source>
        <dbReference type="Pfam" id="PF13699"/>
    </source>
</evidence>
<accession>A0A2A2D2V1</accession>
<reference evidence="3 4" key="1">
    <citation type="submission" date="2017-08" db="EMBL/GenBank/DDBJ databases">
        <title>Genome sequence of Streptomyces albireticuli NRRL B-1670.</title>
        <authorList>
            <person name="Graham D.E."/>
            <person name="Mahan K.M."/>
            <person name="Klingeman D.M."/>
            <person name="Hettich R.L."/>
            <person name="Parry R.J."/>
            <person name="Spain J.C."/>
        </authorList>
    </citation>
    <scope>NUCLEOTIDE SEQUENCE [LARGE SCALE GENOMIC DNA]</scope>
    <source>
        <strain evidence="3 4">NRRL B-1670</strain>
    </source>
</reference>
<dbReference type="EMBL" id="NSJV01000423">
    <property type="protein sequence ID" value="PAU46763.1"/>
    <property type="molecule type" value="Genomic_DNA"/>
</dbReference>
<gene>
    <name evidence="3" type="ORF">CK936_22470</name>
</gene>
<evidence type="ECO:0000256" key="1">
    <source>
        <dbReference type="SAM" id="MobiDB-lite"/>
    </source>
</evidence>
<feature type="compositionally biased region" description="Basic and acidic residues" evidence="1">
    <location>
        <begin position="66"/>
        <end position="86"/>
    </location>
</feature>
<feature type="compositionally biased region" description="Low complexity" evidence="1">
    <location>
        <begin position="238"/>
        <end position="251"/>
    </location>
</feature>
<proteinExistence type="predicted"/>
<protein>
    <recommendedName>
        <fullName evidence="2">eCIS core domain-containing protein</fullName>
    </recommendedName>
</protein>
<feature type="domain" description="eCIS core" evidence="2">
    <location>
        <begin position="98"/>
        <end position="166"/>
    </location>
</feature>
<dbReference type="Pfam" id="PF13699">
    <property type="entry name" value="eCIS_core"/>
    <property type="match status" value="1"/>
</dbReference>
<dbReference type="Proteomes" id="UP000218944">
    <property type="component" value="Unassembled WGS sequence"/>
</dbReference>
<dbReference type="AlphaFoldDB" id="A0A2A2D2V1"/>
<feature type="region of interest" description="Disordered" evidence="1">
    <location>
        <begin position="62"/>
        <end position="86"/>
    </location>
</feature>
<name>A0A2A2D2V1_9ACTN</name>
<organism evidence="3 4">
    <name type="scientific">Streptomyces albireticuli</name>
    <dbReference type="NCBI Taxonomy" id="1940"/>
    <lineage>
        <taxon>Bacteria</taxon>
        <taxon>Bacillati</taxon>
        <taxon>Actinomycetota</taxon>
        <taxon>Actinomycetes</taxon>
        <taxon>Kitasatosporales</taxon>
        <taxon>Streptomycetaceae</taxon>
        <taxon>Streptomyces</taxon>
    </lineage>
</organism>
<dbReference type="RefSeq" id="WP_095582750.1">
    <property type="nucleotide sequence ID" value="NZ_JAJQQS010000029.1"/>
</dbReference>
<keyword evidence="4" id="KW-1185">Reference proteome</keyword>
<feature type="compositionally biased region" description="Basic and acidic residues" evidence="1">
    <location>
        <begin position="1"/>
        <end position="10"/>
    </location>
</feature>
<feature type="region of interest" description="Disordered" evidence="1">
    <location>
        <begin position="161"/>
        <end position="191"/>
    </location>
</feature>
<sequence length="438" mass="45985">MRIPEPRPDRTTGQATGPAASRRPTGTTAPAVPRRPAGGPPRPSPRALRALQRSAGNAAVAGLVARSKDRTSEASEEEPVRRSAVHEVLSEPGRPFTGALADEVEARYGGTDLSHLRVHTGAVAQRSAAEIGARAYTSGDHMVLGAGSTTEDVLHEVWHTFQQSRGPVSGRDNGDGLKVSEPDSPEEREAAAVAHELISSPVPAGAAAGAPAVQRATAAGPSVSSAHRCVQRAPAADSGGSQHSGAGSHQSTQPVFSFAPSLPANPFLYTDGDTQFWVGPNPPEGFFDVDQHCAYMATHWLLHGTPTGLRYEDFDDATRRDASDTVRRWAASGGLEAQEQYARTRLGGATVDGTRLAGQATSGKLPPGTLIWFGTSRHAEAAVVAAAGQFLMYDPNTGRTTTRDADGFAAYIASRNAFVVRYAPEAEHDASCKCCVIM</sequence>
<evidence type="ECO:0000313" key="4">
    <source>
        <dbReference type="Proteomes" id="UP000218944"/>
    </source>
</evidence>
<comment type="caution">
    <text evidence="3">The sequence shown here is derived from an EMBL/GenBank/DDBJ whole genome shotgun (WGS) entry which is preliminary data.</text>
</comment>
<feature type="region of interest" description="Disordered" evidence="1">
    <location>
        <begin position="223"/>
        <end position="257"/>
    </location>
</feature>
<feature type="region of interest" description="Disordered" evidence="1">
    <location>
        <begin position="1"/>
        <end position="48"/>
    </location>
</feature>
<evidence type="ECO:0000313" key="3">
    <source>
        <dbReference type="EMBL" id="PAU46763.1"/>
    </source>
</evidence>
<feature type="compositionally biased region" description="Basic and acidic residues" evidence="1">
    <location>
        <begin position="172"/>
        <end position="190"/>
    </location>
</feature>
<feature type="compositionally biased region" description="Low complexity" evidence="1">
    <location>
        <begin position="22"/>
        <end position="37"/>
    </location>
</feature>